<keyword evidence="3" id="KW-0997">Cell inner membrane</keyword>
<keyword evidence="7 8" id="KW-0472">Membrane</keyword>
<evidence type="ECO:0008006" key="11">
    <source>
        <dbReference type="Google" id="ProtNLM"/>
    </source>
</evidence>
<feature type="transmembrane region" description="Helical" evidence="8">
    <location>
        <begin position="153"/>
        <end position="174"/>
    </location>
</feature>
<keyword evidence="5" id="KW-1278">Translocase</keyword>
<feature type="transmembrane region" description="Helical" evidence="8">
    <location>
        <begin position="103"/>
        <end position="121"/>
    </location>
</feature>
<comment type="subcellular location">
    <subcellularLocation>
        <location evidence="1">Endomembrane system</location>
        <topology evidence="1">Multi-pass membrane protein</topology>
    </subcellularLocation>
</comment>
<keyword evidence="2" id="KW-0813">Transport</keyword>
<proteinExistence type="predicted"/>
<dbReference type="GeneID" id="93660643"/>
<keyword evidence="3" id="KW-1003">Cell membrane</keyword>
<organism evidence="9 10">
    <name type="scientific">Pseudomonas cichorii</name>
    <dbReference type="NCBI Taxonomy" id="36746"/>
    <lineage>
        <taxon>Bacteria</taxon>
        <taxon>Pseudomonadati</taxon>
        <taxon>Pseudomonadota</taxon>
        <taxon>Gammaproteobacteria</taxon>
        <taxon>Pseudomonadales</taxon>
        <taxon>Pseudomonadaceae</taxon>
        <taxon>Pseudomonas</taxon>
    </lineage>
</organism>
<gene>
    <name evidence="9" type="ORF">ALP84_02196</name>
</gene>
<dbReference type="EMBL" id="RBRY01000177">
    <property type="protein sequence ID" value="RMR50447.1"/>
    <property type="molecule type" value="Genomic_DNA"/>
</dbReference>
<dbReference type="OrthoDB" id="9782945at2"/>
<evidence type="ECO:0000256" key="7">
    <source>
        <dbReference type="ARBA" id="ARBA00023136"/>
    </source>
</evidence>
<dbReference type="PIRSF" id="PIRSF006102">
    <property type="entry name" value="NQR_DE"/>
    <property type="match status" value="1"/>
</dbReference>
<evidence type="ECO:0000256" key="2">
    <source>
        <dbReference type="ARBA" id="ARBA00022448"/>
    </source>
</evidence>
<dbReference type="RefSeq" id="WP_038400006.1">
    <property type="nucleotide sequence ID" value="NZ_BLVX01000008.1"/>
</dbReference>
<evidence type="ECO:0000313" key="10">
    <source>
        <dbReference type="Proteomes" id="UP000278332"/>
    </source>
</evidence>
<keyword evidence="6 8" id="KW-1133">Transmembrane helix</keyword>
<dbReference type="Pfam" id="PF02508">
    <property type="entry name" value="Rnf-Nqr"/>
    <property type="match status" value="1"/>
</dbReference>
<dbReference type="Proteomes" id="UP000278332">
    <property type="component" value="Unassembled WGS sequence"/>
</dbReference>
<sequence>MKRPMPCLILLVPLIGATDSLIKALAFLLIFTVIATLHRALLQVLAPLLDASQKWLASTLIAATLVTCAETGLQLQTPDLHQALGIYLPLMAIHCMQIQTVQLGRYALSGYASLMLALGFVRELLGNGTILSNAHWLFGNSAIQWHISLPAPALHMAILAPGSFILLGLLLAAYNALTRPTPSKEIPFS</sequence>
<dbReference type="GO" id="GO:0005886">
    <property type="term" value="C:plasma membrane"/>
    <property type="evidence" value="ECO:0007669"/>
    <property type="project" value="TreeGrafter"/>
</dbReference>
<evidence type="ECO:0000256" key="4">
    <source>
        <dbReference type="ARBA" id="ARBA00022692"/>
    </source>
</evidence>
<dbReference type="GO" id="GO:0012505">
    <property type="term" value="C:endomembrane system"/>
    <property type="evidence" value="ECO:0007669"/>
    <property type="project" value="UniProtKB-SubCell"/>
</dbReference>
<feature type="transmembrane region" description="Helical" evidence="8">
    <location>
        <begin position="26"/>
        <end position="48"/>
    </location>
</feature>
<evidence type="ECO:0000256" key="8">
    <source>
        <dbReference type="SAM" id="Phobius"/>
    </source>
</evidence>
<keyword evidence="4 8" id="KW-0812">Transmembrane</keyword>
<protein>
    <recommendedName>
        <fullName evidence="11">Electron transport complex protein RnfE</fullName>
    </recommendedName>
</protein>
<evidence type="ECO:0000256" key="1">
    <source>
        <dbReference type="ARBA" id="ARBA00004127"/>
    </source>
</evidence>
<dbReference type="PANTHER" id="PTHR30586">
    <property type="entry name" value="ELECTRON TRANSPORT COMPLEX PROTEIN RNFE"/>
    <property type="match status" value="1"/>
</dbReference>
<dbReference type="PANTHER" id="PTHR30586:SF0">
    <property type="entry name" value="ION-TRANSLOCATING OXIDOREDUCTASE COMPLEX SUBUNIT E"/>
    <property type="match status" value="1"/>
</dbReference>
<evidence type="ECO:0000256" key="5">
    <source>
        <dbReference type="ARBA" id="ARBA00022967"/>
    </source>
</evidence>
<name>A0A3M4VFP0_PSECI</name>
<comment type="caution">
    <text evidence="9">The sequence shown here is derived from an EMBL/GenBank/DDBJ whole genome shotgun (WGS) entry which is preliminary data.</text>
</comment>
<dbReference type="AlphaFoldDB" id="A0A3M4VFP0"/>
<dbReference type="InterPro" id="IPR003667">
    <property type="entry name" value="NqrDE/RnfAE"/>
</dbReference>
<reference evidence="9 10" key="1">
    <citation type="submission" date="2018-08" db="EMBL/GenBank/DDBJ databases">
        <title>Recombination of ecologically and evolutionarily significant loci maintains genetic cohesion in the Pseudomonas syringae species complex.</title>
        <authorList>
            <person name="Dillon M."/>
            <person name="Thakur S."/>
            <person name="Almeida R.N.D."/>
            <person name="Weir B.S."/>
            <person name="Guttman D.S."/>
        </authorList>
    </citation>
    <scope>NUCLEOTIDE SEQUENCE [LARGE SCALE GENOMIC DNA]</scope>
    <source>
        <strain evidence="9 10">ICMP 6917</strain>
    </source>
</reference>
<evidence type="ECO:0000256" key="6">
    <source>
        <dbReference type="ARBA" id="ARBA00022989"/>
    </source>
</evidence>
<accession>A0A3M4VFP0</accession>
<evidence type="ECO:0000313" key="9">
    <source>
        <dbReference type="EMBL" id="RMR50447.1"/>
    </source>
</evidence>
<evidence type="ECO:0000256" key="3">
    <source>
        <dbReference type="ARBA" id="ARBA00022519"/>
    </source>
</evidence>